<dbReference type="OrthoDB" id="289890at2"/>
<evidence type="ECO:0000313" key="2">
    <source>
        <dbReference type="EMBL" id="QDT89152.1"/>
    </source>
</evidence>
<dbReference type="InterPro" id="IPR009061">
    <property type="entry name" value="DNA-bd_dom_put_sf"/>
</dbReference>
<dbReference type="KEGG" id="gax:Pan161_07780"/>
<dbReference type="SUPFAM" id="SSF46955">
    <property type="entry name" value="Putative DNA-binding domain"/>
    <property type="match status" value="1"/>
</dbReference>
<protein>
    <submittedName>
        <fullName evidence="2">Helix-turn-helix domain protein</fullName>
    </submittedName>
</protein>
<feature type="domain" description="Helix-turn-helix" evidence="1">
    <location>
        <begin position="11"/>
        <end position="60"/>
    </location>
</feature>
<dbReference type="AlphaFoldDB" id="A0A517V847"/>
<evidence type="ECO:0000259" key="1">
    <source>
        <dbReference type="Pfam" id="PF12728"/>
    </source>
</evidence>
<dbReference type="EMBL" id="CP036343">
    <property type="protein sequence ID" value="QDT89152.1"/>
    <property type="molecule type" value="Genomic_DNA"/>
</dbReference>
<name>A0A517V847_9PLAN</name>
<accession>A0A517V847</accession>
<sequence length="77" mass="8810">MTTTLQDQPLLLTERQVAQLLNCCEKTVYTLRKTGKLNCVRLMKSVRYSREDVMSFIEAQTETAEETPDNKNSPEAV</sequence>
<organism evidence="2 3">
    <name type="scientific">Gimesia algae</name>
    <dbReference type="NCBI Taxonomy" id="2527971"/>
    <lineage>
        <taxon>Bacteria</taxon>
        <taxon>Pseudomonadati</taxon>
        <taxon>Planctomycetota</taxon>
        <taxon>Planctomycetia</taxon>
        <taxon>Planctomycetales</taxon>
        <taxon>Planctomycetaceae</taxon>
        <taxon>Gimesia</taxon>
    </lineage>
</organism>
<dbReference type="RefSeq" id="WP_145224247.1">
    <property type="nucleotide sequence ID" value="NZ_CP036343.1"/>
</dbReference>
<evidence type="ECO:0000313" key="3">
    <source>
        <dbReference type="Proteomes" id="UP000316855"/>
    </source>
</evidence>
<dbReference type="Proteomes" id="UP000316855">
    <property type="component" value="Chromosome"/>
</dbReference>
<dbReference type="Pfam" id="PF12728">
    <property type="entry name" value="HTH_17"/>
    <property type="match status" value="1"/>
</dbReference>
<keyword evidence="3" id="KW-1185">Reference proteome</keyword>
<proteinExistence type="predicted"/>
<dbReference type="InterPro" id="IPR041657">
    <property type="entry name" value="HTH_17"/>
</dbReference>
<gene>
    <name evidence="2" type="ORF">Pan161_07780</name>
</gene>
<reference evidence="2 3" key="1">
    <citation type="submission" date="2019-02" db="EMBL/GenBank/DDBJ databases">
        <title>Deep-cultivation of Planctomycetes and their phenomic and genomic characterization uncovers novel biology.</title>
        <authorList>
            <person name="Wiegand S."/>
            <person name="Jogler M."/>
            <person name="Boedeker C."/>
            <person name="Pinto D."/>
            <person name="Vollmers J."/>
            <person name="Rivas-Marin E."/>
            <person name="Kohn T."/>
            <person name="Peeters S.H."/>
            <person name="Heuer A."/>
            <person name="Rast P."/>
            <person name="Oberbeckmann S."/>
            <person name="Bunk B."/>
            <person name="Jeske O."/>
            <person name="Meyerdierks A."/>
            <person name="Storesund J.E."/>
            <person name="Kallscheuer N."/>
            <person name="Luecker S."/>
            <person name="Lage O.M."/>
            <person name="Pohl T."/>
            <person name="Merkel B.J."/>
            <person name="Hornburger P."/>
            <person name="Mueller R.-W."/>
            <person name="Bruemmer F."/>
            <person name="Labrenz M."/>
            <person name="Spormann A.M."/>
            <person name="Op den Camp H."/>
            <person name="Overmann J."/>
            <person name="Amann R."/>
            <person name="Jetten M.S.M."/>
            <person name="Mascher T."/>
            <person name="Medema M.H."/>
            <person name="Devos D.P."/>
            <person name="Kaster A.-K."/>
            <person name="Ovreas L."/>
            <person name="Rohde M."/>
            <person name="Galperin M.Y."/>
            <person name="Jogler C."/>
        </authorList>
    </citation>
    <scope>NUCLEOTIDE SEQUENCE [LARGE SCALE GENOMIC DNA]</scope>
    <source>
        <strain evidence="2 3">Pan161</strain>
    </source>
</reference>